<feature type="region of interest" description="Disordered" evidence="1">
    <location>
        <begin position="363"/>
        <end position="418"/>
    </location>
</feature>
<sequence>MLTNLVFVGLVVFLSLHNLVLGYEPILMQISSGENVCNKEQFFGKFDLNQVSQFGATCDIPIPSKNQVDFLLRDNVMPILCMGVYDVSLRLCKSASDDIAPFSDIFPPTKEKFSKLFERLENEDRYSSLEKFCSFTVVNHAIQEPSSNITSLWWKLLNEHLKNGSCFTTCRTNENNKVHPLCSYIVWSNGVYLNHHKNQLESLGGGDQTTLNSANNSLPVKDNRPQTEVANHVVNTTLTAPGDTGPQGTVAHQTAVAESSMDAQNRILVAHEEKHTKKGKAGRKHPENKVHDKVKNVRPMVSGEGEGTKSNFGINDNNPALVQQDVGRSDTNIPPPKQDIGSNELKIVPHQEDVGSSITNLGSPQNVGSSDTFAPPQEVGSDTNIAPPQEVGGDTNIALPQEVGGDTNIALPQEVGGD</sequence>
<feature type="chain" id="PRO_5008586995" evidence="2">
    <location>
        <begin position="23"/>
        <end position="418"/>
    </location>
</feature>
<organism evidence="3">
    <name type="scientific">Graphocephala atropunctata</name>
    <dbReference type="NCBI Taxonomy" id="36148"/>
    <lineage>
        <taxon>Eukaryota</taxon>
        <taxon>Metazoa</taxon>
        <taxon>Ecdysozoa</taxon>
        <taxon>Arthropoda</taxon>
        <taxon>Hexapoda</taxon>
        <taxon>Insecta</taxon>
        <taxon>Pterygota</taxon>
        <taxon>Neoptera</taxon>
        <taxon>Paraneoptera</taxon>
        <taxon>Hemiptera</taxon>
        <taxon>Auchenorrhyncha</taxon>
        <taxon>Membracoidea</taxon>
        <taxon>Cicadellidae</taxon>
        <taxon>Cicadellinae</taxon>
        <taxon>Cicadellini</taxon>
        <taxon>Graphocephala</taxon>
    </lineage>
</organism>
<dbReference type="AlphaFoldDB" id="A0A1B6KZT9"/>
<dbReference type="EMBL" id="GEBQ01023015">
    <property type="protein sequence ID" value="JAT16962.1"/>
    <property type="molecule type" value="Transcribed_RNA"/>
</dbReference>
<reference evidence="3" key="1">
    <citation type="submission" date="2015-11" db="EMBL/GenBank/DDBJ databases">
        <title>De novo transcriptome assembly of four potential Pierce s Disease insect vectors from Arizona vineyards.</title>
        <authorList>
            <person name="Tassone E.E."/>
        </authorList>
    </citation>
    <scope>NUCLEOTIDE SEQUENCE</scope>
</reference>
<feature type="signal peptide" evidence="2">
    <location>
        <begin position="1"/>
        <end position="22"/>
    </location>
</feature>
<feature type="non-terminal residue" evidence="3">
    <location>
        <position position="418"/>
    </location>
</feature>
<accession>A0A1B6KZT9</accession>
<evidence type="ECO:0000256" key="2">
    <source>
        <dbReference type="SAM" id="SignalP"/>
    </source>
</evidence>
<keyword evidence="2" id="KW-0732">Signal</keyword>
<feature type="compositionally biased region" description="Polar residues" evidence="1">
    <location>
        <begin position="208"/>
        <end position="218"/>
    </location>
</feature>
<gene>
    <name evidence="3" type="ORF">g.22771</name>
</gene>
<feature type="compositionally biased region" description="Polar residues" evidence="1">
    <location>
        <begin position="363"/>
        <end position="372"/>
    </location>
</feature>
<proteinExistence type="predicted"/>
<protein>
    <submittedName>
        <fullName evidence="3">Uncharacterized protein</fullName>
    </submittedName>
</protein>
<name>A0A1B6KZT9_9HEMI</name>
<evidence type="ECO:0000256" key="1">
    <source>
        <dbReference type="SAM" id="MobiDB-lite"/>
    </source>
</evidence>
<evidence type="ECO:0000313" key="3">
    <source>
        <dbReference type="EMBL" id="JAT16962.1"/>
    </source>
</evidence>
<feature type="region of interest" description="Disordered" evidence="1">
    <location>
        <begin position="203"/>
        <end position="223"/>
    </location>
</feature>